<evidence type="ECO:0000313" key="2">
    <source>
        <dbReference type="EMBL" id="GFS09375.1"/>
    </source>
</evidence>
<protein>
    <recommendedName>
        <fullName evidence="4">OCRE domain-containing protein</fullName>
    </recommendedName>
</protein>
<evidence type="ECO:0000256" key="1">
    <source>
        <dbReference type="SAM" id="MobiDB-lite"/>
    </source>
</evidence>
<keyword evidence="3" id="KW-1185">Reference proteome</keyword>
<comment type="caution">
    <text evidence="2">The sequence shown here is derived from an EMBL/GenBank/DDBJ whole genome shotgun (WGS) entry which is preliminary data.</text>
</comment>
<feature type="region of interest" description="Disordered" evidence="1">
    <location>
        <begin position="64"/>
        <end position="115"/>
    </location>
</feature>
<accession>A0AAV4IHN8</accession>
<dbReference type="EMBL" id="BMAT01002576">
    <property type="protein sequence ID" value="GFS09375.1"/>
    <property type="molecule type" value="Genomic_DNA"/>
</dbReference>
<dbReference type="AlphaFoldDB" id="A0AAV4IHN8"/>
<gene>
    <name evidence="2" type="ORF">ElyMa_001296200</name>
</gene>
<feature type="compositionally biased region" description="Basic and acidic residues" evidence="1">
    <location>
        <begin position="100"/>
        <end position="115"/>
    </location>
</feature>
<organism evidence="2 3">
    <name type="scientific">Elysia marginata</name>
    <dbReference type="NCBI Taxonomy" id="1093978"/>
    <lineage>
        <taxon>Eukaryota</taxon>
        <taxon>Metazoa</taxon>
        <taxon>Spiralia</taxon>
        <taxon>Lophotrochozoa</taxon>
        <taxon>Mollusca</taxon>
        <taxon>Gastropoda</taxon>
        <taxon>Heterobranchia</taxon>
        <taxon>Euthyneura</taxon>
        <taxon>Panpulmonata</taxon>
        <taxon>Sacoglossa</taxon>
        <taxon>Placobranchoidea</taxon>
        <taxon>Plakobranchidae</taxon>
        <taxon>Elysia</taxon>
    </lineage>
</organism>
<dbReference type="Proteomes" id="UP000762676">
    <property type="component" value="Unassembled WGS sequence"/>
</dbReference>
<evidence type="ECO:0000313" key="3">
    <source>
        <dbReference type="Proteomes" id="UP000762676"/>
    </source>
</evidence>
<evidence type="ECO:0008006" key="4">
    <source>
        <dbReference type="Google" id="ProtNLM"/>
    </source>
</evidence>
<reference evidence="2 3" key="1">
    <citation type="journal article" date="2021" name="Elife">
        <title>Chloroplast acquisition without the gene transfer in kleptoplastic sea slugs, Plakobranchus ocellatus.</title>
        <authorList>
            <person name="Maeda T."/>
            <person name="Takahashi S."/>
            <person name="Yoshida T."/>
            <person name="Shimamura S."/>
            <person name="Takaki Y."/>
            <person name="Nagai Y."/>
            <person name="Toyoda A."/>
            <person name="Suzuki Y."/>
            <person name="Arimoto A."/>
            <person name="Ishii H."/>
            <person name="Satoh N."/>
            <person name="Nishiyama T."/>
            <person name="Hasebe M."/>
            <person name="Maruyama T."/>
            <person name="Minagawa J."/>
            <person name="Obokata J."/>
            <person name="Shigenobu S."/>
        </authorList>
    </citation>
    <scope>NUCLEOTIDE SEQUENCE [LARGE SCALE GENOMIC DNA]</scope>
</reference>
<sequence length="115" mass="12819">MGIVKSGIPEFADQAVEDRPGYVYDPDAAGILHYTDRDHATYREFLQKQSEQAHERAAVNAVANLGRRTSSSTNFPAQNSSQRSSYDNHSSNVSPLERMSSSEKLEKSGRRDSKK</sequence>
<proteinExistence type="predicted"/>
<name>A0AAV4IHN8_9GAST</name>
<feature type="compositionally biased region" description="Polar residues" evidence="1">
    <location>
        <begin position="67"/>
        <end position="94"/>
    </location>
</feature>